<dbReference type="EMBL" id="WMBA01000003">
    <property type="protein sequence ID" value="MTD52916.1"/>
    <property type="molecule type" value="Genomic_DNA"/>
</dbReference>
<dbReference type="Proteomes" id="UP000440096">
    <property type="component" value="Unassembled WGS sequence"/>
</dbReference>
<proteinExistence type="inferred from homology"/>
<dbReference type="InterPro" id="IPR016169">
    <property type="entry name" value="FAD-bd_PCMH_sub2"/>
</dbReference>
<dbReference type="InterPro" id="IPR050416">
    <property type="entry name" value="FAD-linked_Oxidoreductase"/>
</dbReference>
<dbReference type="OrthoDB" id="9775082at2"/>
<dbReference type="PANTHER" id="PTHR42973:SF39">
    <property type="entry name" value="FAD-BINDING PCMH-TYPE DOMAIN-CONTAINING PROTEIN"/>
    <property type="match status" value="1"/>
</dbReference>
<comment type="cofactor">
    <cofactor evidence="1">
        <name>FAD</name>
        <dbReference type="ChEBI" id="CHEBI:57692"/>
    </cofactor>
</comment>
<dbReference type="PROSITE" id="PS51387">
    <property type="entry name" value="FAD_PCMH"/>
    <property type="match status" value="1"/>
</dbReference>
<comment type="similarity">
    <text evidence="2">Belongs to the oxygen-dependent FAD-linked oxidoreductase family.</text>
</comment>
<dbReference type="Gene3D" id="3.40.462.20">
    <property type="match status" value="1"/>
</dbReference>
<evidence type="ECO:0000313" key="7">
    <source>
        <dbReference type="EMBL" id="MTD52916.1"/>
    </source>
</evidence>
<keyword evidence="4" id="KW-0274">FAD</keyword>
<comment type="caution">
    <text evidence="7">The sequence shown here is derived from an EMBL/GenBank/DDBJ whole genome shotgun (WGS) entry which is preliminary data.</text>
</comment>
<evidence type="ECO:0000256" key="2">
    <source>
        <dbReference type="ARBA" id="ARBA00005466"/>
    </source>
</evidence>
<keyword evidence="3" id="KW-0285">Flavoprotein</keyword>
<evidence type="ECO:0000313" key="8">
    <source>
        <dbReference type="Proteomes" id="UP000440096"/>
    </source>
</evidence>
<dbReference type="Gene3D" id="3.30.465.10">
    <property type="match status" value="1"/>
</dbReference>
<evidence type="ECO:0000256" key="1">
    <source>
        <dbReference type="ARBA" id="ARBA00001974"/>
    </source>
</evidence>
<dbReference type="GO" id="GO:0071949">
    <property type="term" value="F:FAD binding"/>
    <property type="evidence" value="ECO:0007669"/>
    <property type="project" value="InterPro"/>
</dbReference>
<dbReference type="Pfam" id="PF08031">
    <property type="entry name" value="BBE"/>
    <property type="match status" value="1"/>
</dbReference>
<accession>A0A6N7Z2J2</accession>
<dbReference type="PROSITE" id="PS00862">
    <property type="entry name" value="OX2_COVAL_FAD"/>
    <property type="match status" value="1"/>
</dbReference>
<keyword evidence="8" id="KW-1185">Reference proteome</keyword>
<dbReference type="InterPro" id="IPR016166">
    <property type="entry name" value="FAD-bd_PCMH"/>
</dbReference>
<evidence type="ECO:0000256" key="3">
    <source>
        <dbReference type="ARBA" id="ARBA00022630"/>
    </source>
</evidence>
<dbReference type="RefSeq" id="WP_154755178.1">
    <property type="nucleotide sequence ID" value="NZ_WMBA01000003.1"/>
</dbReference>
<evidence type="ECO:0000256" key="4">
    <source>
        <dbReference type="ARBA" id="ARBA00022827"/>
    </source>
</evidence>
<gene>
    <name evidence="7" type="ORF">GKO32_02845</name>
</gene>
<protein>
    <submittedName>
        <fullName evidence="7">FAD-binding protein</fullName>
    </submittedName>
</protein>
<dbReference type="InterPro" id="IPR016167">
    <property type="entry name" value="FAD-bd_PCMH_sub1"/>
</dbReference>
<name>A0A6N7Z2J2_9PSEU</name>
<dbReference type="InterPro" id="IPR006093">
    <property type="entry name" value="Oxy_OxRdtase_FAD_BS"/>
</dbReference>
<evidence type="ECO:0000259" key="6">
    <source>
        <dbReference type="PROSITE" id="PS51387"/>
    </source>
</evidence>
<keyword evidence="5" id="KW-0560">Oxidoreductase</keyword>
<dbReference type="InterPro" id="IPR012951">
    <property type="entry name" value="BBE"/>
</dbReference>
<dbReference type="SUPFAM" id="SSF56176">
    <property type="entry name" value="FAD-binding/transporter-associated domain-like"/>
    <property type="match status" value="1"/>
</dbReference>
<dbReference type="Gene3D" id="3.30.43.10">
    <property type="entry name" value="Uridine Diphospho-n-acetylenolpyruvylglucosamine Reductase, domain 2"/>
    <property type="match status" value="1"/>
</dbReference>
<evidence type="ECO:0000256" key="5">
    <source>
        <dbReference type="ARBA" id="ARBA00023002"/>
    </source>
</evidence>
<dbReference type="AlphaFoldDB" id="A0A6N7Z2J2"/>
<dbReference type="InterPro" id="IPR036318">
    <property type="entry name" value="FAD-bd_PCMH-like_sf"/>
</dbReference>
<reference evidence="7 8" key="1">
    <citation type="submission" date="2019-11" db="EMBL/GenBank/DDBJ databases">
        <title>Draft genome of Amycolatopsis RM579.</title>
        <authorList>
            <person name="Duangmal K."/>
            <person name="Mingma R."/>
        </authorList>
    </citation>
    <scope>NUCLEOTIDE SEQUENCE [LARGE SCALE GENOMIC DNA]</scope>
    <source>
        <strain evidence="7 8">RM579</strain>
    </source>
</reference>
<dbReference type="InterPro" id="IPR006094">
    <property type="entry name" value="Oxid_FAD_bind_N"/>
</dbReference>
<dbReference type="Pfam" id="PF01565">
    <property type="entry name" value="FAD_binding_4"/>
    <property type="match status" value="1"/>
</dbReference>
<dbReference type="GO" id="GO:0016491">
    <property type="term" value="F:oxidoreductase activity"/>
    <property type="evidence" value="ECO:0007669"/>
    <property type="project" value="UniProtKB-KW"/>
</dbReference>
<dbReference type="PANTHER" id="PTHR42973">
    <property type="entry name" value="BINDING OXIDOREDUCTASE, PUTATIVE (AFU_ORTHOLOGUE AFUA_1G17690)-RELATED"/>
    <property type="match status" value="1"/>
</dbReference>
<sequence>MSAGQLARRLIDDFEGDLVGPDHPGYERLRRIWNGDIDRRPALIAMCRSAGDVALAVRYAREAGLMIAVRSGGHSYPGHSVCEGGVVIDVSSMNHVDFAEDGTTVRVGAGALLGAVDTATVARGRVVPAGIVSHTGFAGLALGGGMGYLTRSHGMTCDHLTGFTVVTADGAIIRADADNHPDLFWALRGGGGNFGVVTEFECDSSPMPPVSVGHLLYPADRALEIFEGVRDFVDAGPRALSVRLVAGLTMPGQDGVDERNVVGVRVIYQGQPDGAALSELRRFGDPVLDTIEVSSYLQLQREFDEFSQRGIGWYMKSGHTRKLTRDGLAAMIEATHSHQRVASDRVLRSVHSIASLGGAASDVPEMATAYSGRDAGWHFAVEVGFTTEAERKRIVGNTRQAWANIEPNLDMATSYVNMLFEEQLASMEKVYGAEKFAMLRRIKTAYDPANVFRHNANIPPLETAPGESR</sequence>
<feature type="domain" description="FAD-binding PCMH-type" evidence="6">
    <location>
        <begin position="37"/>
        <end position="207"/>
    </location>
</feature>
<organism evidence="7 8">
    <name type="scientific">Amycolatopsis pithecellobii</name>
    <dbReference type="NCBI Taxonomy" id="664692"/>
    <lineage>
        <taxon>Bacteria</taxon>
        <taxon>Bacillati</taxon>
        <taxon>Actinomycetota</taxon>
        <taxon>Actinomycetes</taxon>
        <taxon>Pseudonocardiales</taxon>
        <taxon>Pseudonocardiaceae</taxon>
        <taxon>Amycolatopsis</taxon>
    </lineage>
</organism>